<evidence type="ECO:0000256" key="7">
    <source>
        <dbReference type="ARBA" id="ARBA00022840"/>
    </source>
</evidence>
<dbReference type="Pfam" id="PF07568">
    <property type="entry name" value="HisKA_2"/>
    <property type="match status" value="1"/>
</dbReference>
<keyword evidence="7" id="KW-0067">ATP-binding</keyword>
<dbReference type="PANTHER" id="PTHR41523:SF8">
    <property type="entry name" value="ETHYLENE RESPONSE SENSOR PROTEIN"/>
    <property type="match status" value="1"/>
</dbReference>
<keyword evidence="4" id="KW-0808">Transferase</keyword>
<dbReference type="AlphaFoldDB" id="A0A9D9N232"/>
<name>A0A9D9N232_9SPIR</name>
<evidence type="ECO:0000256" key="4">
    <source>
        <dbReference type="ARBA" id="ARBA00022679"/>
    </source>
</evidence>
<keyword evidence="3" id="KW-0597">Phosphoprotein</keyword>
<dbReference type="SUPFAM" id="SSF55874">
    <property type="entry name" value="ATPase domain of HSP90 chaperone/DNA topoisomerase II/histidine kinase"/>
    <property type="match status" value="1"/>
</dbReference>
<keyword evidence="8" id="KW-1133">Transmembrane helix</keyword>
<feature type="domain" description="Histidine kinase" evidence="9">
    <location>
        <begin position="355"/>
        <end position="562"/>
    </location>
</feature>
<sequence length="563" mass="64474">MRSFKYYIVLTMCIIALIFSIGIPVICYVLLSDQVEEIVLDKNRMLAGEVYVHIESFLENRRDAARRLAHFSEAAYKNPDLSNFFDLSSDPFSNIVYALIKGKNEEILFEKNFSLVEDFTLVSKKTEFKDKVKNKVYFKTYISDKTGISYLGETIITDNLEMFFLVRLDSIQYGMVKSDFSKESVVLIVDSSGLVISARGWLFPPKSQESQKPLYETYRKKGELYVKDAAGRVFWADMRTIPLVGWTVLVGEPMETIDRIVMPVVYQALFWTILIFFIGLVFSFIAIIKITKNIYDFNKAIHLYTDGNYEVAFPKVAFSELDNLRSAFIEMGEAISLRENKLKEGKNQKELLLKELHHRVKNNLQIISSLLSLQEQYLFDERDAYYFKKMRTRICAMAIVHGNLYLQSETGLINIKAFLEEIFPTLSGEFSTRDTLFSVQGEEINLEIDRAIPLVLIISELITNSLRFAKKGKKIPEISVECSNTGETYKFLVRDNGRGLSKEIIKNYKFGNLANQPDFDPEGKSPGLGFVLIDVLLNQLSGKCEAWNEEGAVFCIEIPVKAE</sequence>
<dbReference type="PANTHER" id="PTHR41523">
    <property type="entry name" value="TWO-COMPONENT SYSTEM SENSOR PROTEIN"/>
    <property type="match status" value="1"/>
</dbReference>
<evidence type="ECO:0000256" key="3">
    <source>
        <dbReference type="ARBA" id="ARBA00022553"/>
    </source>
</evidence>
<evidence type="ECO:0000313" key="10">
    <source>
        <dbReference type="EMBL" id="MBO8457504.1"/>
    </source>
</evidence>
<evidence type="ECO:0000256" key="5">
    <source>
        <dbReference type="ARBA" id="ARBA00022741"/>
    </source>
</evidence>
<reference evidence="10" key="1">
    <citation type="submission" date="2020-10" db="EMBL/GenBank/DDBJ databases">
        <authorList>
            <person name="Gilroy R."/>
        </authorList>
    </citation>
    <scope>NUCLEOTIDE SEQUENCE</scope>
    <source>
        <strain evidence="10">10532</strain>
    </source>
</reference>
<dbReference type="PROSITE" id="PS50109">
    <property type="entry name" value="HIS_KIN"/>
    <property type="match status" value="1"/>
</dbReference>
<evidence type="ECO:0000313" key="11">
    <source>
        <dbReference type="Proteomes" id="UP000823638"/>
    </source>
</evidence>
<feature type="transmembrane region" description="Helical" evidence="8">
    <location>
        <begin position="268"/>
        <end position="288"/>
    </location>
</feature>
<dbReference type="InterPro" id="IPR036890">
    <property type="entry name" value="HATPase_C_sf"/>
</dbReference>
<dbReference type="Gene3D" id="3.30.565.10">
    <property type="entry name" value="Histidine kinase-like ATPase, C-terminal domain"/>
    <property type="match status" value="1"/>
</dbReference>
<dbReference type="InterPro" id="IPR011495">
    <property type="entry name" value="Sig_transdc_His_kin_sub2_dim/P"/>
</dbReference>
<keyword evidence="6 10" id="KW-0418">Kinase</keyword>
<keyword evidence="5" id="KW-0547">Nucleotide-binding</keyword>
<protein>
    <recommendedName>
        <fullName evidence="2">histidine kinase</fullName>
        <ecNumber evidence="2">2.7.13.3</ecNumber>
    </recommendedName>
</protein>
<proteinExistence type="predicted"/>
<keyword evidence="8" id="KW-0812">Transmembrane</keyword>
<dbReference type="Proteomes" id="UP000823638">
    <property type="component" value="Unassembled WGS sequence"/>
</dbReference>
<organism evidence="10 11">
    <name type="scientific">Candidatus Gallitreponema excrementavium</name>
    <dbReference type="NCBI Taxonomy" id="2840840"/>
    <lineage>
        <taxon>Bacteria</taxon>
        <taxon>Pseudomonadati</taxon>
        <taxon>Spirochaetota</taxon>
        <taxon>Spirochaetia</taxon>
        <taxon>Spirochaetales</taxon>
        <taxon>Candidatus Gallitreponema</taxon>
    </lineage>
</organism>
<dbReference type="GO" id="GO:0005524">
    <property type="term" value="F:ATP binding"/>
    <property type="evidence" value="ECO:0007669"/>
    <property type="project" value="UniProtKB-KW"/>
</dbReference>
<dbReference type="EMBL" id="JADIMM010000066">
    <property type="protein sequence ID" value="MBO8457504.1"/>
    <property type="molecule type" value="Genomic_DNA"/>
</dbReference>
<dbReference type="InterPro" id="IPR003594">
    <property type="entry name" value="HATPase_dom"/>
</dbReference>
<evidence type="ECO:0000256" key="6">
    <source>
        <dbReference type="ARBA" id="ARBA00022777"/>
    </source>
</evidence>
<accession>A0A9D9N232</accession>
<evidence type="ECO:0000259" key="9">
    <source>
        <dbReference type="PROSITE" id="PS50109"/>
    </source>
</evidence>
<dbReference type="Gene3D" id="3.30.450.20">
    <property type="entry name" value="PAS domain"/>
    <property type="match status" value="1"/>
</dbReference>
<dbReference type="Pfam" id="PF02518">
    <property type="entry name" value="HATPase_c"/>
    <property type="match status" value="1"/>
</dbReference>
<comment type="catalytic activity">
    <reaction evidence="1">
        <text>ATP + protein L-histidine = ADP + protein N-phospho-L-histidine.</text>
        <dbReference type="EC" id="2.7.13.3"/>
    </reaction>
</comment>
<dbReference type="EC" id="2.7.13.3" evidence="2"/>
<keyword evidence="8" id="KW-0472">Membrane</keyword>
<reference evidence="10" key="2">
    <citation type="journal article" date="2021" name="PeerJ">
        <title>Extensive microbial diversity within the chicken gut microbiome revealed by metagenomics and culture.</title>
        <authorList>
            <person name="Gilroy R."/>
            <person name="Ravi A."/>
            <person name="Getino M."/>
            <person name="Pursley I."/>
            <person name="Horton D.L."/>
            <person name="Alikhan N.F."/>
            <person name="Baker D."/>
            <person name="Gharbi K."/>
            <person name="Hall N."/>
            <person name="Watson M."/>
            <person name="Adriaenssens E.M."/>
            <person name="Foster-Nyarko E."/>
            <person name="Jarju S."/>
            <person name="Secka A."/>
            <person name="Antonio M."/>
            <person name="Oren A."/>
            <person name="Chaudhuri R.R."/>
            <person name="La Ragione R."/>
            <person name="Hildebrand F."/>
            <person name="Pallen M.J."/>
        </authorList>
    </citation>
    <scope>NUCLEOTIDE SEQUENCE</scope>
    <source>
        <strain evidence="10">10532</strain>
    </source>
</reference>
<evidence type="ECO:0000256" key="2">
    <source>
        <dbReference type="ARBA" id="ARBA00012438"/>
    </source>
</evidence>
<feature type="transmembrane region" description="Helical" evidence="8">
    <location>
        <begin position="7"/>
        <end position="31"/>
    </location>
</feature>
<dbReference type="InterPro" id="IPR005467">
    <property type="entry name" value="His_kinase_dom"/>
</dbReference>
<dbReference type="GO" id="GO:0004673">
    <property type="term" value="F:protein histidine kinase activity"/>
    <property type="evidence" value="ECO:0007669"/>
    <property type="project" value="UniProtKB-EC"/>
</dbReference>
<gene>
    <name evidence="10" type="ORF">IAA81_04665</name>
</gene>
<comment type="caution">
    <text evidence="10">The sequence shown here is derived from an EMBL/GenBank/DDBJ whole genome shotgun (WGS) entry which is preliminary data.</text>
</comment>
<evidence type="ECO:0000256" key="8">
    <source>
        <dbReference type="SAM" id="Phobius"/>
    </source>
</evidence>
<evidence type="ECO:0000256" key="1">
    <source>
        <dbReference type="ARBA" id="ARBA00000085"/>
    </source>
</evidence>
<dbReference type="SMART" id="SM00387">
    <property type="entry name" value="HATPase_c"/>
    <property type="match status" value="1"/>
</dbReference>